<dbReference type="RefSeq" id="WP_108640158.1">
    <property type="nucleotide sequence ID" value="NZ_CANLQJ010000005.1"/>
</dbReference>
<protein>
    <recommendedName>
        <fullName evidence="4">DUF485 domain-containing protein</fullName>
    </recommendedName>
</protein>
<comment type="caution">
    <text evidence="2">The sequence shown here is derived from an EMBL/GenBank/DDBJ whole genome shotgun (WGS) entry which is preliminary data.</text>
</comment>
<keyword evidence="1" id="KW-1133">Transmembrane helix</keyword>
<evidence type="ECO:0000313" key="2">
    <source>
        <dbReference type="EMBL" id="PVA07330.1"/>
    </source>
</evidence>
<feature type="transmembrane region" description="Helical" evidence="1">
    <location>
        <begin position="12"/>
        <end position="34"/>
    </location>
</feature>
<dbReference type="Proteomes" id="UP000244817">
    <property type="component" value="Unassembled WGS sequence"/>
</dbReference>
<gene>
    <name evidence="2" type="ORF">DC363_05655</name>
</gene>
<keyword evidence="1" id="KW-0472">Membrane</keyword>
<keyword evidence="3" id="KW-1185">Reference proteome</keyword>
<proteinExistence type="predicted"/>
<feature type="transmembrane region" description="Helical" evidence="1">
    <location>
        <begin position="46"/>
        <end position="67"/>
    </location>
</feature>
<dbReference type="EMBL" id="QCYG01000003">
    <property type="protein sequence ID" value="PVA07330.1"/>
    <property type="molecule type" value="Genomic_DNA"/>
</dbReference>
<accession>A0A2T7FYT6</accession>
<evidence type="ECO:0008006" key="4">
    <source>
        <dbReference type="Google" id="ProtNLM"/>
    </source>
</evidence>
<reference evidence="2 3" key="1">
    <citation type="submission" date="2018-04" db="EMBL/GenBank/DDBJ databases">
        <title>Pelagivirga bohaiensis gen. nov., sp. nov., a bacterium isolated from the Bohai Sea.</title>
        <authorList>
            <person name="Ji X."/>
        </authorList>
    </citation>
    <scope>NUCLEOTIDE SEQUENCE [LARGE SCALE GENOMIC DNA]</scope>
    <source>
        <strain evidence="2 3">BH-SD16</strain>
    </source>
</reference>
<keyword evidence="1" id="KW-0812">Transmembrane</keyword>
<sequence length="85" mass="9335">MRDFFINSLEMLINILVVIMSIGVLIATVMAWSLPAYQGGGFMTGLFVLVGGAVYVVLMGGMLYLFLGIYQNTKRTAELLDAQRP</sequence>
<evidence type="ECO:0000256" key="1">
    <source>
        <dbReference type="SAM" id="Phobius"/>
    </source>
</evidence>
<organism evidence="2 3">
    <name type="scientific">Thalassorhabdomicrobium marinisediminis</name>
    <dbReference type="NCBI Taxonomy" id="2170577"/>
    <lineage>
        <taxon>Bacteria</taxon>
        <taxon>Pseudomonadati</taxon>
        <taxon>Pseudomonadota</taxon>
        <taxon>Alphaproteobacteria</taxon>
        <taxon>Rhodobacterales</taxon>
        <taxon>Paracoccaceae</taxon>
        <taxon>Thalassorhabdomicrobium</taxon>
    </lineage>
</organism>
<dbReference type="AlphaFoldDB" id="A0A2T7FYT6"/>
<name>A0A2T7FYT6_9RHOB</name>
<dbReference type="OrthoDB" id="7871282at2"/>
<evidence type="ECO:0000313" key="3">
    <source>
        <dbReference type="Proteomes" id="UP000244817"/>
    </source>
</evidence>